<gene>
    <name evidence="2" type="ORF">AQUCO_01600080v1</name>
</gene>
<dbReference type="EMBL" id="KZ305033">
    <property type="protein sequence ID" value="PIA45614.1"/>
    <property type="molecule type" value="Genomic_DNA"/>
</dbReference>
<evidence type="ECO:0000313" key="3">
    <source>
        <dbReference type="Proteomes" id="UP000230069"/>
    </source>
</evidence>
<dbReference type="PANTHER" id="PTHR31549">
    <property type="entry name" value="PROTEIN, PUTATIVE (DUF247)-RELATED-RELATED"/>
    <property type="match status" value="1"/>
</dbReference>
<keyword evidence="3" id="KW-1185">Reference proteome</keyword>
<dbReference type="PANTHER" id="PTHR31549:SF277">
    <property type="entry name" value="OS08G0167400 PROTEIN"/>
    <property type="match status" value="1"/>
</dbReference>
<sequence>MSYPMAPITRTSMSNFDQLQWVVQMRRTLEEELEDEDIPVCIFNVPKALMSSKPEVYIPQQVAIGPYHYWRQELYEMERYKLAAAKRTQKRLHTLKFQHLVDQLTKLEPRIRGCYHKYLDFNGETLAWMMAVDLSFLLEYLQTYAIKEGKRLTRVSSRMSHLVDYAGRKSAHNAILRDIVMLENQVPLFVLRKILEFEHTSLELADEVLCSMLIGLCRELLPFNIVEIPCIEISEIAHLLDFLYQIMVPNSEVPPEIIEEENDQNKTLEREGSSKHNYVKEFFHEMWNLLSKLNRGPVPYIKKVLLSRPLMLVAKLPWTIVSRLPIFSLIKQPLQYFFFHQDKEDVKPEDPTTINKPPLVEEIMIPSVTELYKSGVRFVPSSADIKNISFDPKTATFHLPTVSLNVNTEVVLRNLVAYEASTASGPLVFTRYTELMNGIVDTEEDAKVLRENGIVLNYMKSDGEVADLWNGMSKSVRLTRVPCLDKVIEDVNKYYSGRWKIKIRSFVRTYVFGSWKFLTFLAAIFLLLLMTLQAFCSVYTCSRFFSLNSASSSTS</sequence>
<feature type="transmembrane region" description="Helical" evidence="1">
    <location>
        <begin position="517"/>
        <end position="539"/>
    </location>
</feature>
<dbReference type="STRING" id="218851.A0A2G5DQ14"/>
<dbReference type="OrthoDB" id="2356035at2759"/>
<evidence type="ECO:0000313" key="2">
    <source>
        <dbReference type="EMBL" id="PIA45614.1"/>
    </source>
</evidence>
<dbReference type="Pfam" id="PF03140">
    <property type="entry name" value="DUF247"/>
    <property type="match status" value="1"/>
</dbReference>
<dbReference type="AlphaFoldDB" id="A0A2G5DQ14"/>
<keyword evidence="1" id="KW-0472">Membrane</keyword>
<accession>A0A2G5DQ14</accession>
<organism evidence="2 3">
    <name type="scientific">Aquilegia coerulea</name>
    <name type="common">Rocky mountain columbine</name>
    <dbReference type="NCBI Taxonomy" id="218851"/>
    <lineage>
        <taxon>Eukaryota</taxon>
        <taxon>Viridiplantae</taxon>
        <taxon>Streptophyta</taxon>
        <taxon>Embryophyta</taxon>
        <taxon>Tracheophyta</taxon>
        <taxon>Spermatophyta</taxon>
        <taxon>Magnoliopsida</taxon>
        <taxon>Ranunculales</taxon>
        <taxon>Ranunculaceae</taxon>
        <taxon>Thalictroideae</taxon>
        <taxon>Aquilegia</taxon>
    </lineage>
</organism>
<evidence type="ECO:0000256" key="1">
    <source>
        <dbReference type="SAM" id="Phobius"/>
    </source>
</evidence>
<keyword evidence="1" id="KW-0812">Transmembrane</keyword>
<dbReference type="InParanoid" id="A0A2G5DQ14"/>
<reference evidence="2 3" key="1">
    <citation type="submission" date="2017-09" db="EMBL/GenBank/DDBJ databases">
        <title>WGS assembly of Aquilegia coerulea Goldsmith.</title>
        <authorList>
            <person name="Hodges S."/>
            <person name="Kramer E."/>
            <person name="Nordborg M."/>
            <person name="Tomkins J."/>
            <person name="Borevitz J."/>
            <person name="Derieg N."/>
            <person name="Yan J."/>
            <person name="Mihaltcheva S."/>
            <person name="Hayes R.D."/>
            <person name="Rokhsar D."/>
        </authorList>
    </citation>
    <scope>NUCLEOTIDE SEQUENCE [LARGE SCALE GENOMIC DNA]</scope>
    <source>
        <strain evidence="3">cv. Goldsmith</strain>
    </source>
</reference>
<protein>
    <submittedName>
        <fullName evidence="2">Uncharacterized protein</fullName>
    </submittedName>
</protein>
<name>A0A2G5DQ14_AQUCA</name>
<proteinExistence type="predicted"/>
<dbReference type="InterPro" id="IPR004158">
    <property type="entry name" value="DUF247_pln"/>
</dbReference>
<keyword evidence="1" id="KW-1133">Transmembrane helix</keyword>
<dbReference type="Proteomes" id="UP000230069">
    <property type="component" value="Unassembled WGS sequence"/>
</dbReference>